<accession>A0A1M5FAE7</accession>
<name>A0A1M5FAE7_9HYPH</name>
<dbReference type="Proteomes" id="UP000184533">
    <property type="component" value="Unassembled WGS sequence"/>
</dbReference>
<feature type="transmembrane region" description="Helical" evidence="1">
    <location>
        <begin position="20"/>
        <end position="38"/>
    </location>
</feature>
<reference evidence="2 3" key="1">
    <citation type="submission" date="2016-11" db="EMBL/GenBank/DDBJ databases">
        <authorList>
            <person name="Jaros S."/>
            <person name="Januszkiewicz K."/>
            <person name="Wedrychowicz H."/>
        </authorList>
    </citation>
    <scope>NUCLEOTIDE SEQUENCE [LARGE SCALE GENOMIC DNA]</scope>
    <source>
        <strain evidence="2 3">DSM 17137</strain>
    </source>
</reference>
<keyword evidence="1" id="KW-0472">Membrane</keyword>
<gene>
    <name evidence="2" type="ORF">SAMN02745223_03778</name>
</gene>
<dbReference type="AlphaFoldDB" id="A0A1M5FAE7"/>
<evidence type="ECO:0000256" key="1">
    <source>
        <dbReference type="SAM" id="Phobius"/>
    </source>
</evidence>
<proteinExistence type="predicted"/>
<evidence type="ECO:0000313" key="3">
    <source>
        <dbReference type="Proteomes" id="UP000184533"/>
    </source>
</evidence>
<dbReference type="RefSeq" id="WP_280136801.1">
    <property type="nucleotide sequence ID" value="NZ_FQVC01000016.1"/>
</dbReference>
<evidence type="ECO:0000313" key="2">
    <source>
        <dbReference type="EMBL" id="SHF88041.1"/>
    </source>
</evidence>
<dbReference type="EMBL" id="FQVC01000016">
    <property type="protein sequence ID" value="SHF88041.1"/>
    <property type="molecule type" value="Genomic_DNA"/>
</dbReference>
<keyword evidence="1" id="KW-1133">Transmembrane helix</keyword>
<sequence>MNEKLQALLKPLQGTSRRWIWLGALLVTLLVLGLTGNLRQF</sequence>
<organism evidence="2 3">
    <name type="scientific">Devosia limi DSM 17137</name>
    <dbReference type="NCBI Taxonomy" id="1121477"/>
    <lineage>
        <taxon>Bacteria</taxon>
        <taxon>Pseudomonadati</taxon>
        <taxon>Pseudomonadota</taxon>
        <taxon>Alphaproteobacteria</taxon>
        <taxon>Hyphomicrobiales</taxon>
        <taxon>Devosiaceae</taxon>
        <taxon>Devosia</taxon>
    </lineage>
</organism>
<protein>
    <submittedName>
        <fullName evidence="2">Uncharacterized protein</fullName>
    </submittedName>
</protein>
<keyword evidence="1" id="KW-0812">Transmembrane</keyword>